<sequence length="209" mass="22118">MEKAKTNLTYLIELALLVGILLMMNITGLAMIPLPGQYASIMTVPVAVGAMMLGPLAGGVLGGVMGCISFYTAIKTGFSTLFLAGYTGGIVVVLSFINTIIPRILMGICVGWVYRAASRLDRGNTISYYIGGIAAPLLNTLFYMTVLVLIFLNAPTLQALLGEELMAKFQDNILLFVAAYVGVQALIEAALGCVISGSVCKALRVVLKQ</sequence>
<comment type="caution">
    <text evidence="2">The sequence shown here is derived from an EMBL/GenBank/DDBJ whole genome shotgun (WGS) entry which is preliminary data.</text>
</comment>
<feature type="transmembrane region" description="Helical" evidence="1">
    <location>
        <begin position="12"/>
        <end position="32"/>
    </location>
</feature>
<organism evidence="2 3">
    <name type="scientific">Flintibacter hominis</name>
    <dbReference type="NCBI Taxonomy" id="2763048"/>
    <lineage>
        <taxon>Bacteria</taxon>
        <taxon>Bacillati</taxon>
        <taxon>Bacillota</taxon>
        <taxon>Clostridia</taxon>
        <taxon>Eubacteriales</taxon>
        <taxon>Flintibacter</taxon>
    </lineage>
</organism>
<evidence type="ECO:0000313" key="3">
    <source>
        <dbReference type="Proteomes" id="UP000628736"/>
    </source>
</evidence>
<evidence type="ECO:0000256" key="1">
    <source>
        <dbReference type="SAM" id="Phobius"/>
    </source>
</evidence>
<dbReference type="InterPro" id="IPR024529">
    <property type="entry name" value="ECF_trnsprt_substrate-spec"/>
</dbReference>
<feature type="transmembrane region" description="Helical" evidence="1">
    <location>
        <begin position="173"/>
        <end position="199"/>
    </location>
</feature>
<dbReference type="Proteomes" id="UP000628736">
    <property type="component" value="Unassembled WGS sequence"/>
</dbReference>
<reference evidence="2" key="1">
    <citation type="submission" date="2020-08" db="EMBL/GenBank/DDBJ databases">
        <title>Genome public.</title>
        <authorList>
            <person name="Liu C."/>
            <person name="Sun Q."/>
        </authorList>
    </citation>
    <scope>NUCLEOTIDE SEQUENCE</scope>
    <source>
        <strain evidence="2">NSJ-23</strain>
    </source>
</reference>
<keyword evidence="1" id="KW-0472">Membrane</keyword>
<keyword evidence="3" id="KW-1185">Reference proteome</keyword>
<keyword evidence="1" id="KW-1133">Transmembrane helix</keyword>
<dbReference type="RefSeq" id="WP_186853095.1">
    <property type="nucleotide sequence ID" value="NZ_JACOPO010000006.1"/>
</dbReference>
<dbReference type="Pfam" id="PF12822">
    <property type="entry name" value="ECF_trnsprt"/>
    <property type="match status" value="1"/>
</dbReference>
<feature type="transmembrane region" description="Helical" evidence="1">
    <location>
        <begin position="52"/>
        <end position="74"/>
    </location>
</feature>
<evidence type="ECO:0000313" key="2">
    <source>
        <dbReference type="EMBL" id="MBC5723224.1"/>
    </source>
</evidence>
<dbReference type="EMBL" id="JACOPO010000006">
    <property type="protein sequence ID" value="MBC5723224.1"/>
    <property type="molecule type" value="Genomic_DNA"/>
</dbReference>
<keyword evidence="1" id="KW-0812">Transmembrane</keyword>
<name>A0A8J6J2K6_9FIRM</name>
<dbReference type="GO" id="GO:0022857">
    <property type="term" value="F:transmembrane transporter activity"/>
    <property type="evidence" value="ECO:0007669"/>
    <property type="project" value="InterPro"/>
</dbReference>
<proteinExistence type="predicted"/>
<feature type="transmembrane region" description="Helical" evidence="1">
    <location>
        <begin position="126"/>
        <end position="152"/>
    </location>
</feature>
<gene>
    <name evidence="2" type="ORF">H8S11_10415</name>
</gene>
<accession>A0A8J6J2K6</accession>
<dbReference type="Gene3D" id="1.10.1760.20">
    <property type="match status" value="1"/>
</dbReference>
<dbReference type="AlphaFoldDB" id="A0A8J6J2K6"/>
<feature type="transmembrane region" description="Helical" evidence="1">
    <location>
        <begin position="81"/>
        <end position="114"/>
    </location>
</feature>
<protein>
    <submittedName>
        <fullName evidence="2">ECF transporter S component</fullName>
    </submittedName>
</protein>